<proteinExistence type="predicted"/>
<organism evidence="1">
    <name type="scientific">bioreactor metagenome</name>
    <dbReference type="NCBI Taxonomy" id="1076179"/>
    <lineage>
        <taxon>unclassified sequences</taxon>
        <taxon>metagenomes</taxon>
        <taxon>ecological metagenomes</taxon>
    </lineage>
</organism>
<name>A0A645E075_9ZZZZ</name>
<comment type="caution">
    <text evidence="1">The sequence shown here is derived from an EMBL/GenBank/DDBJ whole genome shotgun (WGS) entry which is preliminary data.</text>
</comment>
<protein>
    <submittedName>
        <fullName evidence="1">Uncharacterized protein</fullName>
    </submittedName>
</protein>
<accession>A0A645E075</accession>
<gene>
    <name evidence="1" type="ORF">SDC9_142068</name>
</gene>
<evidence type="ECO:0000313" key="1">
    <source>
        <dbReference type="EMBL" id="MPM94919.1"/>
    </source>
</evidence>
<dbReference type="AlphaFoldDB" id="A0A645E075"/>
<reference evidence="1" key="1">
    <citation type="submission" date="2019-08" db="EMBL/GenBank/DDBJ databases">
        <authorList>
            <person name="Kucharzyk K."/>
            <person name="Murdoch R.W."/>
            <person name="Higgins S."/>
            <person name="Loffler F."/>
        </authorList>
    </citation>
    <scope>NUCLEOTIDE SEQUENCE</scope>
</reference>
<dbReference type="EMBL" id="VSSQ01041479">
    <property type="protein sequence ID" value="MPM94919.1"/>
    <property type="molecule type" value="Genomic_DNA"/>
</dbReference>
<sequence length="59" mass="6473">METSSELLSASLCEAVMVLSCDNTKIWLTKTPVSAPKGLKDWEKLRRLVAVTGSPSEYT</sequence>